<feature type="transmembrane region" description="Helical" evidence="1">
    <location>
        <begin position="347"/>
        <end position="365"/>
    </location>
</feature>
<accession>A0ABX6SY75</accession>
<feature type="transmembrane region" description="Helical" evidence="1">
    <location>
        <begin position="319"/>
        <end position="341"/>
    </location>
</feature>
<evidence type="ECO:0000313" key="2">
    <source>
        <dbReference type="EMBL" id="QNL95379.1"/>
    </source>
</evidence>
<dbReference type="RefSeq" id="WP_154595349.1">
    <property type="nucleotide sequence ID" value="NZ_CP060587.1"/>
</dbReference>
<protein>
    <recommendedName>
        <fullName evidence="4">Glycosyltransferase RgtA/B/C/D-like domain-containing protein</fullName>
    </recommendedName>
</protein>
<reference evidence="2 3" key="1">
    <citation type="submission" date="2020-08" db="EMBL/GenBank/DDBJ databases">
        <title>Novel species in genus Aeromicrobium.</title>
        <authorList>
            <person name="Zhang G."/>
        </authorList>
    </citation>
    <scope>NUCLEOTIDE SEQUENCE [LARGE SCALE GENOMIC DNA]</scope>
    <source>
        <strain evidence="3">zg-629</strain>
    </source>
</reference>
<gene>
    <name evidence="2" type="ORF">H9L21_05505</name>
</gene>
<dbReference type="EMBL" id="CP060587">
    <property type="protein sequence ID" value="QNL95379.1"/>
    <property type="molecule type" value="Genomic_DNA"/>
</dbReference>
<keyword evidence="1" id="KW-0472">Membrane</keyword>
<feature type="transmembrane region" description="Helical" evidence="1">
    <location>
        <begin position="294"/>
        <end position="312"/>
    </location>
</feature>
<name>A0ABX6SY75_9ACTN</name>
<keyword evidence="3" id="KW-1185">Reference proteome</keyword>
<feature type="transmembrane region" description="Helical" evidence="1">
    <location>
        <begin position="152"/>
        <end position="170"/>
    </location>
</feature>
<feature type="transmembrane region" description="Helical" evidence="1">
    <location>
        <begin position="224"/>
        <end position="243"/>
    </location>
</feature>
<evidence type="ECO:0000256" key="1">
    <source>
        <dbReference type="SAM" id="Phobius"/>
    </source>
</evidence>
<evidence type="ECO:0008006" key="4">
    <source>
        <dbReference type="Google" id="ProtNLM"/>
    </source>
</evidence>
<keyword evidence="1" id="KW-0812">Transmembrane</keyword>
<feature type="transmembrane region" description="Helical" evidence="1">
    <location>
        <begin position="191"/>
        <end position="212"/>
    </location>
</feature>
<proteinExistence type="predicted"/>
<sequence>MTLRDDLRSRPWLIAWILLVLPLAWWTVQLVAGGWVPHGDTAVAAVRVHDVFGSHTPLLGMPSTSGLAVEGVHAHHPGPLQFQLLAPLYALTGHAPWALVVGSFVLIATLLALALAAANAAGGRRGAIAVAVAQAVALPVVGAGLVTPWNPWVAMVAFTAAVASGWAILVGRGRWWPVFIVTLSLAAQSHLAVAPVAVVLGVVALVASVVLWRAGLLQMSRGTVILTAVLGLVCWVAPLADVATRRPHNLELLLRVAGAGDGAPVLSVVVLAGAGALLWWLHRHGGGVASGRPSVVVPWVAIVTAVLLLSATRAGGGRAGYIAIGLPAVLILLTWPVVGWWSRSRHARAAAGVLVAVVALGLLLVPRPFERLIGADADRAAVVVERARQVARGIDGPVVIRSTGSTAWADIAPAVYAALVAGGREVYFEPRVDGQREDDFRHPRHLDAPHRTLLVDSYADRPQPAPEGAVVERVELPERPEAPAPGGDRYVDLVLTPAG</sequence>
<feature type="transmembrane region" description="Helical" evidence="1">
    <location>
        <begin position="263"/>
        <end position="282"/>
    </location>
</feature>
<keyword evidence="1" id="KW-1133">Transmembrane helix</keyword>
<evidence type="ECO:0000313" key="3">
    <source>
        <dbReference type="Proteomes" id="UP000515871"/>
    </source>
</evidence>
<feature type="transmembrane region" description="Helical" evidence="1">
    <location>
        <begin position="95"/>
        <end position="115"/>
    </location>
</feature>
<feature type="transmembrane region" description="Helical" evidence="1">
    <location>
        <begin position="127"/>
        <end position="146"/>
    </location>
</feature>
<dbReference type="Proteomes" id="UP000515871">
    <property type="component" value="Chromosome"/>
</dbReference>
<organism evidence="2 3">
    <name type="scientific">Aeromicrobium senzhongii</name>
    <dbReference type="NCBI Taxonomy" id="2663859"/>
    <lineage>
        <taxon>Bacteria</taxon>
        <taxon>Bacillati</taxon>
        <taxon>Actinomycetota</taxon>
        <taxon>Actinomycetes</taxon>
        <taxon>Propionibacteriales</taxon>
        <taxon>Nocardioidaceae</taxon>
        <taxon>Aeromicrobium</taxon>
    </lineage>
</organism>
<feature type="transmembrane region" description="Helical" evidence="1">
    <location>
        <begin position="12"/>
        <end position="32"/>
    </location>
</feature>